<name>A0A8B9TKZ9_ANAPL</name>
<feature type="compositionally biased region" description="Polar residues" evidence="1">
    <location>
        <begin position="1"/>
        <end position="13"/>
    </location>
</feature>
<dbReference type="Proteomes" id="UP000694400">
    <property type="component" value="Chromosome 10"/>
</dbReference>
<accession>A0A8B9TKZ9</accession>
<sequence>VQVCTQPCTSQHKQPQHHRERDFSNDRHTMLDFILPFRRLHLFENEAHVVTACLNFPLTRAVRLPPFCRSPHVGSLPLESCSHSGFIYQHAKLPSPHASTNSTRGWQGQHWSSPG</sequence>
<reference evidence="2" key="2">
    <citation type="submission" date="2025-08" db="UniProtKB">
        <authorList>
            <consortium name="Ensembl"/>
        </authorList>
    </citation>
    <scope>IDENTIFICATION</scope>
</reference>
<feature type="region of interest" description="Disordered" evidence="1">
    <location>
        <begin position="1"/>
        <end position="23"/>
    </location>
</feature>
<feature type="compositionally biased region" description="Polar residues" evidence="1">
    <location>
        <begin position="97"/>
        <end position="115"/>
    </location>
</feature>
<feature type="region of interest" description="Disordered" evidence="1">
    <location>
        <begin position="93"/>
        <end position="115"/>
    </location>
</feature>
<evidence type="ECO:0000313" key="2">
    <source>
        <dbReference type="Ensembl" id="ENSAPLP00020022400.1"/>
    </source>
</evidence>
<dbReference type="AlphaFoldDB" id="A0A8B9TKZ9"/>
<dbReference type="Ensembl" id="ENSAPLT00020024187.1">
    <property type="protein sequence ID" value="ENSAPLP00020022400.1"/>
    <property type="gene ID" value="ENSAPLG00020015628.1"/>
</dbReference>
<reference evidence="2" key="1">
    <citation type="submission" date="2019-08" db="EMBL/GenBank/DDBJ databases">
        <title>Three high-quality genomes provides insights into domestication of ducks.</title>
        <authorList>
            <person name="Hou Z.C."/>
            <person name="Zhu F."/>
            <person name="Yin Z.T."/>
            <person name="Zhang F."/>
        </authorList>
    </citation>
    <scope>NUCLEOTIDE SEQUENCE [LARGE SCALE GENOMIC DNA]</scope>
</reference>
<evidence type="ECO:0000313" key="3">
    <source>
        <dbReference type="Proteomes" id="UP000694400"/>
    </source>
</evidence>
<reference evidence="2" key="3">
    <citation type="submission" date="2025-09" db="UniProtKB">
        <authorList>
            <consortium name="Ensembl"/>
        </authorList>
    </citation>
    <scope>IDENTIFICATION</scope>
</reference>
<organism evidence="2 3">
    <name type="scientific">Anas platyrhynchos</name>
    <name type="common">Mallard</name>
    <name type="synonym">Anas boschas</name>
    <dbReference type="NCBI Taxonomy" id="8839"/>
    <lineage>
        <taxon>Eukaryota</taxon>
        <taxon>Metazoa</taxon>
        <taxon>Chordata</taxon>
        <taxon>Craniata</taxon>
        <taxon>Vertebrata</taxon>
        <taxon>Euteleostomi</taxon>
        <taxon>Archelosauria</taxon>
        <taxon>Archosauria</taxon>
        <taxon>Dinosauria</taxon>
        <taxon>Saurischia</taxon>
        <taxon>Theropoda</taxon>
        <taxon>Coelurosauria</taxon>
        <taxon>Aves</taxon>
        <taxon>Neognathae</taxon>
        <taxon>Galloanserae</taxon>
        <taxon>Anseriformes</taxon>
        <taxon>Anatidae</taxon>
        <taxon>Anatinae</taxon>
        <taxon>Anas</taxon>
    </lineage>
</organism>
<evidence type="ECO:0000256" key="1">
    <source>
        <dbReference type="SAM" id="MobiDB-lite"/>
    </source>
</evidence>
<proteinExistence type="predicted"/>
<protein>
    <submittedName>
        <fullName evidence="2">Uncharacterized protein</fullName>
    </submittedName>
</protein>